<feature type="domain" description="DUF6596" evidence="3">
    <location>
        <begin position="185"/>
        <end position="287"/>
    </location>
</feature>
<dbReference type="InterPro" id="IPR013325">
    <property type="entry name" value="RNA_pol_sigma_r2"/>
</dbReference>
<dbReference type="EMBL" id="RBCJ01000001">
    <property type="protein sequence ID" value="RKN82622.1"/>
    <property type="molecule type" value="Genomic_DNA"/>
</dbReference>
<dbReference type="PANTHER" id="PTHR47756:SF2">
    <property type="entry name" value="BLL6612 PROTEIN"/>
    <property type="match status" value="1"/>
</dbReference>
<feature type="domain" description="RNA polymerase sigma-70 region 2" evidence="1">
    <location>
        <begin position="16"/>
        <end position="81"/>
    </location>
</feature>
<dbReference type="PANTHER" id="PTHR47756">
    <property type="entry name" value="BLL6612 PROTEIN-RELATED"/>
    <property type="match status" value="1"/>
</dbReference>
<evidence type="ECO:0000259" key="3">
    <source>
        <dbReference type="Pfam" id="PF20239"/>
    </source>
</evidence>
<proteinExistence type="predicted"/>
<sequence>MGEPKNEQLVEHVFRREYGKIISFLVHKFGPSHLERIEDAVQESLIKAMNLWGYNNPPNNPTSWLLRVANNMLIDTLRRDTKMDQKEDISGFERQHAVQEEVFLNNRINDSQLKMIFACCHPSLSKEYQIILSLKLIGGFGNKEIARALLKKEDAIAKSFTRAKKKLKEHVKTLNSPVEIGLRSRLTIVLKVIYLLFTEGYTASYGEILIKKDICLEAIRLALLLCENKYCNQPEVHALIALMCFHTSRFESRIDQNGDMVDLEHQDRKTYDFELIRVGIEHLEKAAVDSNPSDYHLQAAVAYYHCTAAKFEDTDWKGILQLYDLQLERQYSPIVWLNRIVPYYKVYGARKALLELQNFENGPYFSNSALFYAIKAQLLYDLKISGSAKEALQKAIHLTTNLLEKKHLSKKLNAY</sequence>
<dbReference type="InterPro" id="IPR013324">
    <property type="entry name" value="RNA_pol_sigma_r3/r4-like"/>
</dbReference>
<organism evidence="4 5">
    <name type="scientific">Ulvibacterium marinum</name>
    <dbReference type="NCBI Taxonomy" id="2419782"/>
    <lineage>
        <taxon>Bacteria</taxon>
        <taxon>Pseudomonadati</taxon>
        <taxon>Bacteroidota</taxon>
        <taxon>Flavobacteriia</taxon>
        <taxon>Flavobacteriales</taxon>
        <taxon>Flavobacteriaceae</taxon>
        <taxon>Ulvibacterium</taxon>
    </lineage>
</organism>
<dbReference type="GO" id="GO:0006352">
    <property type="term" value="P:DNA-templated transcription initiation"/>
    <property type="evidence" value="ECO:0007669"/>
    <property type="project" value="InterPro"/>
</dbReference>
<dbReference type="InterPro" id="IPR013249">
    <property type="entry name" value="RNA_pol_sigma70_r4_t2"/>
</dbReference>
<evidence type="ECO:0000313" key="5">
    <source>
        <dbReference type="Proteomes" id="UP000276603"/>
    </source>
</evidence>
<dbReference type="InterPro" id="IPR007627">
    <property type="entry name" value="RNA_pol_sigma70_r2"/>
</dbReference>
<protein>
    <submittedName>
        <fullName evidence="4">Sigma-70 family RNA polymerase sigma factor</fullName>
    </submittedName>
</protein>
<evidence type="ECO:0000313" key="4">
    <source>
        <dbReference type="EMBL" id="RKN82622.1"/>
    </source>
</evidence>
<evidence type="ECO:0000259" key="1">
    <source>
        <dbReference type="Pfam" id="PF04542"/>
    </source>
</evidence>
<reference evidence="4 5" key="1">
    <citation type="submission" date="2018-10" db="EMBL/GenBank/DDBJ databases">
        <title>Ulvibacterium marinum gen. nov., sp. nov., a novel marine bacterium of the family Flavobacteriaceae, isolated from a culture of the green alga Ulva prolifera.</title>
        <authorList>
            <person name="Zhang Z."/>
        </authorList>
    </citation>
    <scope>NUCLEOTIDE SEQUENCE [LARGE SCALE GENOMIC DNA]</scope>
    <source>
        <strain evidence="4 5">CCMM003</strain>
    </source>
</reference>
<dbReference type="InterPro" id="IPR014284">
    <property type="entry name" value="RNA_pol_sigma-70_dom"/>
</dbReference>
<dbReference type="AlphaFoldDB" id="A0A3B0C9V7"/>
<comment type="caution">
    <text evidence="4">The sequence shown here is derived from an EMBL/GenBank/DDBJ whole genome shotgun (WGS) entry which is preliminary data.</text>
</comment>
<dbReference type="GO" id="GO:0016987">
    <property type="term" value="F:sigma factor activity"/>
    <property type="evidence" value="ECO:0007669"/>
    <property type="project" value="InterPro"/>
</dbReference>
<dbReference type="InterPro" id="IPR046531">
    <property type="entry name" value="DUF6596"/>
</dbReference>
<keyword evidence="5" id="KW-1185">Reference proteome</keyword>
<dbReference type="Pfam" id="PF20239">
    <property type="entry name" value="DUF6596"/>
    <property type="match status" value="1"/>
</dbReference>
<name>A0A3B0C9V7_9FLAO</name>
<dbReference type="SUPFAM" id="SSF88659">
    <property type="entry name" value="Sigma3 and sigma4 domains of RNA polymerase sigma factors"/>
    <property type="match status" value="1"/>
</dbReference>
<feature type="domain" description="RNA polymerase sigma factor 70 region 4 type 2" evidence="2">
    <location>
        <begin position="116"/>
        <end position="167"/>
    </location>
</feature>
<evidence type="ECO:0000259" key="2">
    <source>
        <dbReference type="Pfam" id="PF08281"/>
    </source>
</evidence>
<dbReference type="NCBIfam" id="TIGR02937">
    <property type="entry name" value="sigma70-ECF"/>
    <property type="match status" value="1"/>
</dbReference>
<dbReference type="RefSeq" id="WP_120709812.1">
    <property type="nucleotide sequence ID" value="NZ_RBCJ01000001.1"/>
</dbReference>
<dbReference type="Pfam" id="PF08281">
    <property type="entry name" value="Sigma70_r4_2"/>
    <property type="match status" value="1"/>
</dbReference>
<dbReference type="GO" id="GO:0003677">
    <property type="term" value="F:DNA binding"/>
    <property type="evidence" value="ECO:0007669"/>
    <property type="project" value="InterPro"/>
</dbReference>
<dbReference type="Proteomes" id="UP000276603">
    <property type="component" value="Unassembled WGS sequence"/>
</dbReference>
<dbReference type="OrthoDB" id="9780299at2"/>
<dbReference type="SUPFAM" id="SSF88946">
    <property type="entry name" value="Sigma2 domain of RNA polymerase sigma factors"/>
    <property type="match status" value="1"/>
</dbReference>
<gene>
    <name evidence="4" type="ORF">D7Z94_01910</name>
</gene>
<accession>A0A3B0C9V7</accession>
<dbReference type="Gene3D" id="1.10.1740.10">
    <property type="match status" value="1"/>
</dbReference>
<dbReference type="Pfam" id="PF04542">
    <property type="entry name" value="Sigma70_r2"/>
    <property type="match status" value="1"/>
</dbReference>